<keyword evidence="3" id="KW-0808">Transferase</keyword>
<dbReference type="PANTHER" id="PTHR24346:SF82">
    <property type="entry name" value="KP78A-RELATED"/>
    <property type="match status" value="1"/>
</dbReference>
<dbReference type="GeneID" id="13884718"/>
<comment type="similarity">
    <text evidence="1">Belongs to the protein kinase superfamily. CAMK Ser/Thr protein kinase family. NIM1 subfamily.</text>
</comment>
<dbReference type="GO" id="GO:0000226">
    <property type="term" value="P:microtubule cytoskeleton organization"/>
    <property type="evidence" value="ECO:0007669"/>
    <property type="project" value="TreeGrafter"/>
</dbReference>
<evidence type="ECO:0000256" key="2">
    <source>
        <dbReference type="ARBA" id="ARBA00022527"/>
    </source>
</evidence>
<evidence type="ECO:0000256" key="1">
    <source>
        <dbReference type="ARBA" id="ARBA00010791"/>
    </source>
</evidence>
<evidence type="ECO:0000313" key="9">
    <source>
        <dbReference type="Proteomes" id="UP000005220"/>
    </source>
</evidence>
<reference evidence="8 9" key="1">
    <citation type="journal article" date="2011" name="Proc. Natl. Acad. Sci. U.S.A.">
        <title>Evolutionary erosion of yeast sex chromosomes by mating-type switching accidents.</title>
        <authorList>
            <person name="Gordon J.L."/>
            <person name="Armisen D."/>
            <person name="Proux-Wera E."/>
            <person name="Oheigeartaigh S.S."/>
            <person name="Byrne K.P."/>
            <person name="Wolfe K.H."/>
        </authorList>
    </citation>
    <scope>NUCLEOTIDE SEQUENCE [LARGE SCALE GENOMIC DNA]</scope>
    <source>
        <strain evidence="9">ATCC 22294 / BCRC 22015 / CBS 2517 / CECT 1963 / NBRC 1671 / NRRL Y-8276</strain>
    </source>
</reference>
<evidence type="ECO:0000313" key="8">
    <source>
        <dbReference type="EMBL" id="CCF56836.1"/>
    </source>
</evidence>
<dbReference type="Proteomes" id="UP000005220">
    <property type="component" value="Chromosome 2"/>
</dbReference>
<dbReference type="Pfam" id="PF00069">
    <property type="entry name" value="Pkinase"/>
    <property type="match status" value="1"/>
</dbReference>
<sequence length="539" mass="63238">MANANTRESPNDSDMQTDESVITNTNLSGVLGIPQRTDVTASEENSGGRIQLGEWIFSRTLGKGAKGTVKLAKHRASGQICAVKITIRYQSVILNKCNTQNIEDVKCSKEFKTAIQHDRRTMQEFQLSRVLRHPHICKFYKMEEMRYHYYMFLEYIQGCTLLEYVSSQNAKKLNEEIARDFAGQILNALAYLHSNNIVHRDLKMENIMVTNEDKTIKLIDFGLGCFYDQNSTLNDYCGSLYYAAPEVLKRDYYIGPEVDIWSFGVVLYIMVTGKLPFKGRSKGRLMKHILSGQVKFPNFLSMDVISLLSRILEIDLSFRFSLSDIIKHQWFWICDIKYWELIYPMCKREKITEYTISFSVLSEMRHLNFIFDIDETYDDLCDIVTEWRYLRLADISQYIVLDYLWDPKGNENLLPYAGSILGYHPLISKYYLVRDWMHYSEFSRRLCLFCHDRRSTDIDKEFPETYSLCDDYMDMMRIHGDSKVFYETSRVTKRDHPLEIRQGLFTNIDCETEDSSLMENHSHLSEHFTDSPLYEERQS</sequence>
<protein>
    <recommendedName>
        <fullName evidence="7">Protein kinase domain-containing protein</fullName>
    </recommendedName>
</protein>
<dbReference type="eggNOG" id="KOG0583">
    <property type="taxonomic scope" value="Eukaryota"/>
</dbReference>
<dbReference type="Gene3D" id="1.10.510.10">
    <property type="entry name" value="Transferase(Phosphotransferase) domain 1"/>
    <property type="match status" value="1"/>
</dbReference>
<dbReference type="InterPro" id="IPR000719">
    <property type="entry name" value="Prot_kinase_dom"/>
</dbReference>
<name>H2AR36_KAZAF</name>
<dbReference type="STRING" id="1071382.H2AR36"/>
<dbReference type="AlphaFoldDB" id="H2AR36"/>
<dbReference type="GO" id="GO:0004674">
    <property type="term" value="F:protein serine/threonine kinase activity"/>
    <property type="evidence" value="ECO:0007669"/>
    <property type="project" value="UniProtKB-KW"/>
</dbReference>
<keyword evidence="4" id="KW-0547">Nucleotide-binding</keyword>
<keyword evidence="2" id="KW-0723">Serine/threonine-protein kinase</keyword>
<dbReference type="RefSeq" id="XP_003955971.1">
    <property type="nucleotide sequence ID" value="XM_003955922.1"/>
</dbReference>
<dbReference type="PROSITE" id="PS50011">
    <property type="entry name" value="PROTEIN_KINASE_DOM"/>
    <property type="match status" value="1"/>
</dbReference>
<organism evidence="8 9">
    <name type="scientific">Kazachstania africana (strain ATCC 22294 / BCRC 22015 / CBS 2517 / CECT 1963 / NBRC 1671 / NRRL Y-8276)</name>
    <name type="common">Yeast</name>
    <name type="synonym">Kluyveromyces africanus</name>
    <dbReference type="NCBI Taxonomy" id="1071382"/>
    <lineage>
        <taxon>Eukaryota</taxon>
        <taxon>Fungi</taxon>
        <taxon>Dikarya</taxon>
        <taxon>Ascomycota</taxon>
        <taxon>Saccharomycotina</taxon>
        <taxon>Saccharomycetes</taxon>
        <taxon>Saccharomycetales</taxon>
        <taxon>Saccharomycetaceae</taxon>
        <taxon>Kazachstania</taxon>
    </lineage>
</organism>
<evidence type="ECO:0000256" key="4">
    <source>
        <dbReference type="ARBA" id="ARBA00022741"/>
    </source>
</evidence>
<evidence type="ECO:0000259" key="7">
    <source>
        <dbReference type="PROSITE" id="PS50011"/>
    </source>
</evidence>
<dbReference type="FunFam" id="1.10.510.10:FF:000571">
    <property type="entry name" value="Maternal embryonic leucine zipper kinase"/>
    <property type="match status" value="1"/>
</dbReference>
<feature type="domain" description="Protein kinase" evidence="7">
    <location>
        <begin position="55"/>
        <end position="331"/>
    </location>
</feature>
<evidence type="ECO:0000256" key="3">
    <source>
        <dbReference type="ARBA" id="ARBA00022679"/>
    </source>
</evidence>
<keyword evidence="5" id="KW-0418">Kinase</keyword>
<dbReference type="GO" id="GO:0005524">
    <property type="term" value="F:ATP binding"/>
    <property type="evidence" value="ECO:0007669"/>
    <property type="project" value="UniProtKB-KW"/>
</dbReference>
<evidence type="ECO:0000256" key="5">
    <source>
        <dbReference type="ARBA" id="ARBA00022777"/>
    </source>
</evidence>
<proteinExistence type="inferred from homology"/>
<dbReference type="SMART" id="SM00220">
    <property type="entry name" value="S_TKc"/>
    <property type="match status" value="1"/>
</dbReference>
<dbReference type="EMBL" id="HE650822">
    <property type="protein sequence ID" value="CCF56836.1"/>
    <property type="molecule type" value="Genomic_DNA"/>
</dbReference>
<keyword evidence="9" id="KW-1185">Reference proteome</keyword>
<dbReference type="InParanoid" id="H2AR36"/>
<dbReference type="PROSITE" id="PS00108">
    <property type="entry name" value="PROTEIN_KINASE_ST"/>
    <property type="match status" value="1"/>
</dbReference>
<dbReference type="PANTHER" id="PTHR24346">
    <property type="entry name" value="MAP/MICROTUBULE AFFINITY-REGULATING KINASE"/>
    <property type="match status" value="1"/>
</dbReference>
<evidence type="ECO:0000256" key="6">
    <source>
        <dbReference type="ARBA" id="ARBA00022840"/>
    </source>
</evidence>
<dbReference type="GO" id="GO:0035556">
    <property type="term" value="P:intracellular signal transduction"/>
    <property type="evidence" value="ECO:0007669"/>
    <property type="project" value="TreeGrafter"/>
</dbReference>
<dbReference type="OrthoDB" id="1928777at2759"/>
<dbReference type="KEGG" id="kaf:KAFR_0B05410"/>
<keyword evidence="6" id="KW-0067">ATP-binding</keyword>
<dbReference type="InterPro" id="IPR008271">
    <property type="entry name" value="Ser/Thr_kinase_AS"/>
</dbReference>
<gene>
    <name evidence="8" type="primary">KAFR0B05410</name>
    <name evidence="8" type="ORF">KAFR_0B05410</name>
</gene>
<dbReference type="GO" id="GO:0005737">
    <property type="term" value="C:cytoplasm"/>
    <property type="evidence" value="ECO:0007669"/>
    <property type="project" value="TreeGrafter"/>
</dbReference>
<dbReference type="SUPFAM" id="SSF56112">
    <property type="entry name" value="Protein kinase-like (PK-like)"/>
    <property type="match status" value="1"/>
</dbReference>
<accession>H2AR36</accession>
<dbReference type="InterPro" id="IPR011009">
    <property type="entry name" value="Kinase-like_dom_sf"/>
</dbReference>
<dbReference type="HOGENOM" id="CLU_505332_0_0_1"/>